<keyword evidence="4" id="KW-1003">Cell membrane</keyword>
<dbReference type="EMBL" id="MLCF01000084">
    <property type="protein sequence ID" value="OIV36610.1"/>
    <property type="molecule type" value="Genomic_DNA"/>
</dbReference>
<keyword evidence="10" id="KW-1185">Reference proteome</keyword>
<evidence type="ECO:0000313" key="9">
    <source>
        <dbReference type="EMBL" id="OIV36610.1"/>
    </source>
</evidence>
<evidence type="ECO:0000256" key="4">
    <source>
        <dbReference type="ARBA" id="ARBA00022475"/>
    </source>
</evidence>
<feature type="transmembrane region" description="Helical" evidence="8">
    <location>
        <begin position="55"/>
        <end position="79"/>
    </location>
</feature>
<evidence type="ECO:0000256" key="8">
    <source>
        <dbReference type="SAM" id="Phobius"/>
    </source>
</evidence>
<dbReference type="OrthoDB" id="5195391at2"/>
<dbReference type="GO" id="GO:0005886">
    <property type="term" value="C:plasma membrane"/>
    <property type="evidence" value="ECO:0007669"/>
    <property type="project" value="UniProtKB-SubCell"/>
</dbReference>
<comment type="subcellular location">
    <subcellularLocation>
        <location evidence="1">Cell membrane</location>
        <topology evidence="1">Multi-pass membrane protein</topology>
    </subcellularLocation>
</comment>
<evidence type="ECO:0000256" key="7">
    <source>
        <dbReference type="ARBA" id="ARBA00023136"/>
    </source>
</evidence>
<evidence type="ECO:0000256" key="6">
    <source>
        <dbReference type="ARBA" id="ARBA00022989"/>
    </source>
</evidence>
<dbReference type="Pfam" id="PF03591">
    <property type="entry name" value="AzlC"/>
    <property type="match status" value="1"/>
</dbReference>
<keyword evidence="6 8" id="KW-1133">Transmembrane helix</keyword>
<evidence type="ECO:0000256" key="2">
    <source>
        <dbReference type="ARBA" id="ARBA00010735"/>
    </source>
</evidence>
<keyword evidence="3" id="KW-0813">Transport</keyword>
<keyword evidence="5 8" id="KW-0812">Transmembrane</keyword>
<name>A0A1J7CAD0_9ACTN</name>
<dbReference type="AlphaFoldDB" id="A0A1J7CAD0"/>
<keyword evidence="7 8" id="KW-0472">Membrane</keyword>
<evidence type="ECO:0000256" key="5">
    <source>
        <dbReference type="ARBA" id="ARBA00022692"/>
    </source>
</evidence>
<dbReference type="PANTHER" id="PTHR34979">
    <property type="entry name" value="INNER MEMBRANE PROTEIN YGAZ"/>
    <property type="match status" value="1"/>
</dbReference>
<comment type="similarity">
    <text evidence="2">Belongs to the AzlC family.</text>
</comment>
<sequence length="227" mass="22737">MTTAPTAHPVRDGLAVGLAVGLSGFAFGVTAAGDGLTLWQCAALSALAFTGASQFALVGALGGGAAPLAAVAGALFLGVRNAFYGMRLSLQLSPPRALRPLMAHWVIDETSAVAFAQPDRRSARAGFTTTGVSLYLLWNATTVAGALGAGALGDPSRFGLDAAGPAAFLALLGPRLRQGAEQRWTAALGVVLALGCTPLLPAGVPVLATLLAVPIVLLATRGKEAGR</sequence>
<dbReference type="InterPro" id="IPR011606">
    <property type="entry name" value="Brnchd-chn_aa_trnsp_permease"/>
</dbReference>
<reference evidence="9 10" key="1">
    <citation type="submission" date="2016-10" db="EMBL/GenBank/DDBJ databases">
        <title>Genome sequence of Streptomyces gilvigriseus MUSC 26.</title>
        <authorList>
            <person name="Lee L.-H."/>
            <person name="Ser H.-L."/>
        </authorList>
    </citation>
    <scope>NUCLEOTIDE SEQUENCE [LARGE SCALE GENOMIC DNA]</scope>
    <source>
        <strain evidence="9 10">MUSC 26</strain>
    </source>
</reference>
<accession>A0A1J7CAD0</accession>
<protein>
    <submittedName>
        <fullName evidence="9">Branched-chain amino acid ABC transporter permease</fullName>
    </submittedName>
</protein>
<dbReference type="Proteomes" id="UP000243342">
    <property type="component" value="Unassembled WGS sequence"/>
</dbReference>
<dbReference type="GO" id="GO:1903785">
    <property type="term" value="P:L-valine transmembrane transport"/>
    <property type="evidence" value="ECO:0007669"/>
    <property type="project" value="TreeGrafter"/>
</dbReference>
<evidence type="ECO:0000256" key="1">
    <source>
        <dbReference type="ARBA" id="ARBA00004651"/>
    </source>
</evidence>
<proteinExistence type="inferred from homology"/>
<feature type="transmembrane region" description="Helical" evidence="8">
    <location>
        <begin position="184"/>
        <end position="217"/>
    </location>
</feature>
<evidence type="ECO:0000313" key="10">
    <source>
        <dbReference type="Proteomes" id="UP000243342"/>
    </source>
</evidence>
<dbReference type="PANTHER" id="PTHR34979:SF1">
    <property type="entry name" value="INNER MEMBRANE PROTEIN YGAZ"/>
    <property type="match status" value="1"/>
</dbReference>
<organism evidence="9 10">
    <name type="scientific">Mangrovactinospora gilvigrisea</name>
    <dbReference type="NCBI Taxonomy" id="1428644"/>
    <lineage>
        <taxon>Bacteria</taxon>
        <taxon>Bacillati</taxon>
        <taxon>Actinomycetota</taxon>
        <taxon>Actinomycetes</taxon>
        <taxon>Kitasatosporales</taxon>
        <taxon>Streptomycetaceae</taxon>
        <taxon>Mangrovactinospora</taxon>
    </lineage>
</organism>
<gene>
    <name evidence="9" type="ORF">BIV57_15400</name>
</gene>
<comment type="caution">
    <text evidence="9">The sequence shown here is derived from an EMBL/GenBank/DDBJ whole genome shotgun (WGS) entry which is preliminary data.</text>
</comment>
<evidence type="ECO:0000256" key="3">
    <source>
        <dbReference type="ARBA" id="ARBA00022448"/>
    </source>
</evidence>